<evidence type="ECO:0000259" key="3">
    <source>
        <dbReference type="Pfam" id="PF13407"/>
    </source>
</evidence>
<evidence type="ECO:0000313" key="7">
    <source>
        <dbReference type="Proteomes" id="UP000095762"/>
    </source>
</evidence>
<evidence type="ECO:0000313" key="5">
    <source>
        <dbReference type="EMBL" id="CUQ05875.1"/>
    </source>
</evidence>
<dbReference type="Proteomes" id="UP000095762">
    <property type="component" value="Unassembled WGS sequence"/>
</dbReference>
<accession>A0A173WSP5</accession>
<dbReference type="Proteomes" id="UP000095645">
    <property type="component" value="Unassembled WGS sequence"/>
</dbReference>
<dbReference type="Pfam" id="PF13407">
    <property type="entry name" value="Peripla_BP_4"/>
    <property type="match status" value="1"/>
</dbReference>
<dbReference type="RefSeq" id="WP_022380185.1">
    <property type="nucleotide sequence ID" value="NZ_CYZP01000001.1"/>
</dbReference>
<dbReference type="Gene3D" id="3.40.50.2300">
    <property type="match status" value="2"/>
</dbReference>
<dbReference type="CDD" id="cd20006">
    <property type="entry name" value="PBP1_ABC_sugar_binding-like"/>
    <property type="match status" value="1"/>
</dbReference>
<comment type="similarity">
    <text evidence="2">Belongs to the bacterial solute-binding protein 2 family.</text>
</comment>
<feature type="domain" description="Periplasmic binding protein" evidence="3">
    <location>
        <begin position="46"/>
        <end position="294"/>
    </location>
</feature>
<dbReference type="SUPFAM" id="SSF53822">
    <property type="entry name" value="Periplasmic binding protein-like I"/>
    <property type="match status" value="1"/>
</dbReference>
<evidence type="ECO:0000256" key="1">
    <source>
        <dbReference type="ARBA" id="ARBA00004196"/>
    </source>
</evidence>
<organism evidence="4 6">
    <name type="scientific">Blautia obeum</name>
    <dbReference type="NCBI Taxonomy" id="40520"/>
    <lineage>
        <taxon>Bacteria</taxon>
        <taxon>Bacillati</taxon>
        <taxon>Bacillota</taxon>
        <taxon>Clostridia</taxon>
        <taxon>Lachnospirales</taxon>
        <taxon>Lachnospiraceae</taxon>
        <taxon>Blautia</taxon>
    </lineage>
</organism>
<dbReference type="PANTHER" id="PTHR30036:SF7">
    <property type="entry name" value="ABC TRANSPORTER PERIPLASMIC-BINDING PROTEIN YPHF"/>
    <property type="match status" value="1"/>
</dbReference>
<proteinExistence type="inferred from homology"/>
<dbReference type="AlphaFoldDB" id="A0A173WSP5"/>
<evidence type="ECO:0000313" key="4">
    <source>
        <dbReference type="EMBL" id="CUN42344.1"/>
    </source>
</evidence>
<sequence>MKSHKKEIITVAILMAAAVVIFAGILKPEATQTKKCSLIYIPKIRDNTNDFWTSVISGCKMAAEEYESDLEILAPDKEENIEEQNKLLKKAIEQKPDAILFSPSSMDASDELLKEAKEKGIRITYIDSYTKEELQDLTVATDNVNAGRMLGEYARKLIDKDSKIAIVSHVKGVSTAVEREQGFREGLGDYADNIVDIVYCNSLYEKSYELAQELMRKYPDLELIAGMNEYSAVGVGRAVSDAGAKDKIAVVGVDCSQEAINLMEMGVYKGIIVQKAFRMGYIGVEETIHMLNGDAVEKNIDSGCELVTPENMYNSDIERLIFPFS</sequence>
<evidence type="ECO:0000313" key="6">
    <source>
        <dbReference type="Proteomes" id="UP000095645"/>
    </source>
</evidence>
<dbReference type="PANTHER" id="PTHR30036">
    <property type="entry name" value="D-XYLOSE-BINDING PERIPLASMIC PROTEIN"/>
    <property type="match status" value="1"/>
</dbReference>
<reference evidence="6 7" key="1">
    <citation type="submission" date="2015-09" db="EMBL/GenBank/DDBJ databases">
        <authorList>
            <consortium name="Pathogen Informatics"/>
        </authorList>
    </citation>
    <scope>NUCLEOTIDE SEQUENCE [LARGE SCALE GENOMIC DNA]</scope>
    <source>
        <strain evidence="4 6">2789STDY5834861</strain>
        <strain evidence="5 7">2789STDY5834957</strain>
    </source>
</reference>
<evidence type="ECO:0000256" key="2">
    <source>
        <dbReference type="ARBA" id="ARBA00007639"/>
    </source>
</evidence>
<dbReference type="GO" id="GO:0030246">
    <property type="term" value="F:carbohydrate binding"/>
    <property type="evidence" value="ECO:0007669"/>
    <property type="project" value="TreeGrafter"/>
</dbReference>
<dbReference type="InterPro" id="IPR050555">
    <property type="entry name" value="Bact_Solute-Bind_Prot2"/>
</dbReference>
<protein>
    <submittedName>
        <fullName evidence="4">D-ribose-binding periplasmic protein</fullName>
    </submittedName>
</protein>
<gene>
    <name evidence="4" type="primary">rbsB_2</name>
    <name evidence="5" type="synonym">rbsB_1</name>
    <name evidence="4" type="ORF">ERS852476_00058</name>
    <name evidence="5" type="ORF">ERS852569_01764</name>
</gene>
<dbReference type="InterPro" id="IPR025997">
    <property type="entry name" value="SBP_2_dom"/>
</dbReference>
<name>A0A173WSP5_9FIRM</name>
<dbReference type="GO" id="GO:0030288">
    <property type="term" value="C:outer membrane-bounded periplasmic space"/>
    <property type="evidence" value="ECO:0007669"/>
    <property type="project" value="TreeGrafter"/>
</dbReference>
<dbReference type="EMBL" id="CYZP01000001">
    <property type="protein sequence ID" value="CUN42344.1"/>
    <property type="molecule type" value="Genomic_DNA"/>
</dbReference>
<dbReference type="EMBL" id="CZBP01000012">
    <property type="protein sequence ID" value="CUQ05875.1"/>
    <property type="molecule type" value="Genomic_DNA"/>
</dbReference>
<dbReference type="InterPro" id="IPR028082">
    <property type="entry name" value="Peripla_BP_I"/>
</dbReference>
<comment type="subcellular location">
    <subcellularLocation>
        <location evidence="1">Cell envelope</location>
    </subcellularLocation>
</comment>